<dbReference type="GO" id="GO:0046922">
    <property type="term" value="F:peptide-O-fucosyltransferase activity"/>
    <property type="evidence" value="ECO:0007669"/>
    <property type="project" value="UniProtKB-EC"/>
</dbReference>
<dbReference type="GO" id="GO:0005085">
    <property type="term" value="F:guanyl-nucleotide exchange factor activity"/>
    <property type="evidence" value="ECO:0007669"/>
    <property type="project" value="InterPro"/>
</dbReference>
<keyword evidence="6" id="KW-0597">Phosphoprotein</keyword>
<evidence type="ECO:0000256" key="4">
    <source>
        <dbReference type="ARBA" id="ARBA00008919"/>
    </source>
</evidence>
<keyword evidence="16" id="KW-0966">Cell projection</keyword>
<evidence type="ECO:0000259" key="23">
    <source>
        <dbReference type="PROSITE" id="PS50190"/>
    </source>
</evidence>
<dbReference type="InterPro" id="IPR000904">
    <property type="entry name" value="Sec7_dom"/>
</dbReference>
<dbReference type="FunFam" id="2.30.29.30:FF:000054">
    <property type="entry name" value="PH and SEC7 domain-containing protein 3"/>
    <property type="match status" value="1"/>
</dbReference>
<feature type="region of interest" description="Disordered" evidence="21">
    <location>
        <begin position="203"/>
        <end position="232"/>
    </location>
</feature>
<dbReference type="InterPro" id="IPR035999">
    <property type="entry name" value="Sec7_dom_sf"/>
</dbReference>
<keyword evidence="15" id="KW-0325">Glycoprotein</keyword>
<proteinExistence type="inferred from homology"/>
<feature type="region of interest" description="Disordered" evidence="21">
    <location>
        <begin position="1089"/>
        <end position="1124"/>
    </location>
</feature>
<dbReference type="InterPro" id="IPR011993">
    <property type="entry name" value="PH-like_dom_sf"/>
</dbReference>
<evidence type="ECO:0000256" key="2">
    <source>
        <dbReference type="ARBA" id="ARBA00004648"/>
    </source>
</evidence>
<organism evidence="24 25">
    <name type="scientific">Cyprinus carpio</name>
    <name type="common">Common carp</name>
    <dbReference type="NCBI Taxonomy" id="7962"/>
    <lineage>
        <taxon>Eukaryota</taxon>
        <taxon>Metazoa</taxon>
        <taxon>Chordata</taxon>
        <taxon>Craniata</taxon>
        <taxon>Vertebrata</taxon>
        <taxon>Euteleostomi</taxon>
        <taxon>Actinopterygii</taxon>
        <taxon>Neopterygii</taxon>
        <taxon>Teleostei</taxon>
        <taxon>Ostariophysi</taxon>
        <taxon>Cypriniformes</taxon>
        <taxon>Cyprinidae</taxon>
        <taxon>Cyprininae</taxon>
        <taxon>Cyprinus</taxon>
    </lineage>
</organism>
<accession>A0A8C1IW02</accession>
<dbReference type="GO" id="GO:0005789">
    <property type="term" value="C:endoplasmic reticulum membrane"/>
    <property type="evidence" value="ECO:0007669"/>
    <property type="project" value="UniProtKB-SubCell"/>
</dbReference>
<feature type="region of interest" description="Disordered" evidence="21">
    <location>
        <begin position="344"/>
        <end position="410"/>
    </location>
</feature>
<dbReference type="InterPro" id="IPR055270">
    <property type="entry name" value="Glyco_tran_10_C"/>
</dbReference>
<dbReference type="CDD" id="cd00171">
    <property type="entry name" value="Sec7"/>
    <property type="match status" value="1"/>
</dbReference>
<comment type="function">
    <text evidence="19">Protein O-fucosyltransferase that specifically catalyzes O-fucosylation of serine or threonine residues in EMI domains of target proteins. Attaches fucose through an O-glycosidic linkage. O-fucosylation of EMI domain-containing proteins may be required for facilitating protein folding and secretion.</text>
</comment>
<feature type="region of interest" description="Disordered" evidence="21">
    <location>
        <begin position="113"/>
        <end position="166"/>
    </location>
</feature>
<keyword evidence="13" id="KW-0175">Coiled coil</keyword>
<dbReference type="InterPro" id="IPR038577">
    <property type="entry name" value="GT10-like_C_sf"/>
</dbReference>
<dbReference type="CDD" id="cd13295">
    <property type="entry name" value="PH_EFA6"/>
    <property type="match status" value="1"/>
</dbReference>
<dbReference type="InterPro" id="IPR001849">
    <property type="entry name" value="PH_domain"/>
</dbReference>
<dbReference type="InterPro" id="IPR041681">
    <property type="entry name" value="PH_9"/>
</dbReference>
<dbReference type="GO" id="GO:0032587">
    <property type="term" value="C:ruffle membrane"/>
    <property type="evidence" value="ECO:0007669"/>
    <property type="project" value="UniProtKB-SubCell"/>
</dbReference>
<evidence type="ECO:0000256" key="18">
    <source>
        <dbReference type="ARBA" id="ARBA00048647"/>
    </source>
</evidence>
<evidence type="ECO:0000256" key="5">
    <source>
        <dbReference type="ARBA" id="ARBA00022475"/>
    </source>
</evidence>
<feature type="domain" description="SEC7" evidence="23">
    <location>
        <begin position="650"/>
        <end position="820"/>
    </location>
</feature>
<dbReference type="Gene3D" id="2.30.29.30">
    <property type="entry name" value="Pleckstrin-homology domain (PH domain)/Phosphotyrosine-binding domain (PTB)"/>
    <property type="match status" value="1"/>
</dbReference>
<dbReference type="Pfam" id="PF15410">
    <property type="entry name" value="PH_9"/>
    <property type="match status" value="1"/>
</dbReference>
<dbReference type="SUPFAM" id="SSF50729">
    <property type="entry name" value="PH domain-like"/>
    <property type="match status" value="1"/>
</dbReference>
<evidence type="ECO:0000256" key="20">
    <source>
        <dbReference type="RuleBase" id="RU003832"/>
    </source>
</evidence>
<feature type="region of interest" description="Disordered" evidence="21">
    <location>
        <begin position="28"/>
        <end position="97"/>
    </location>
</feature>
<comment type="pathway">
    <text evidence="3">Protein modification; protein glycosylation.</text>
</comment>
<comment type="catalytic activity">
    <reaction evidence="17">
        <text>L-threonyl-[protein] + GDP-beta-L-fucose = 3-O-(alpha-L-fucosyl)-L-threonyl-[protein] + GDP + H(+)</text>
        <dbReference type="Rhea" id="RHEA:70491"/>
        <dbReference type="Rhea" id="RHEA-COMP:11060"/>
        <dbReference type="Rhea" id="RHEA-COMP:17915"/>
        <dbReference type="ChEBI" id="CHEBI:15378"/>
        <dbReference type="ChEBI" id="CHEBI:30013"/>
        <dbReference type="ChEBI" id="CHEBI:57273"/>
        <dbReference type="ChEBI" id="CHEBI:58189"/>
        <dbReference type="ChEBI" id="CHEBI:189631"/>
        <dbReference type="EC" id="2.4.1.221"/>
    </reaction>
    <physiologicalReaction direction="left-to-right" evidence="17">
        <dbReference type="Rhea" id="RHEA:70492"/>
    </physiologicalReaction>
</comment>
<dbReference type="Gene3D" id="3.40.50.11660">
    <property type="entry name" value="Glycosyl transferase family 10, C-terminal domain"/>
    <property type="match status" value="1"/>
</dbReference>
<feature type="compositionally biased region" description="Polar residues" evidence="21">
    <location>
        <begin position="1092"/>
        <end position="1104"/>
    </location>
</feature>
<dbReference type="InterPro" id="IPR023394">
    <property type="entry name" value="Sec7_C_sf"/>
</dbReference>
<dbReference type="SMART" id="SM00233">
    <property type="entry name" value="PH"/>
    <property type="match status" value="1"/>
</dbReference>
<dbReference type="PANTHER" id="PTHR10663:SF337">
    <property type="entry name" value="PH AND SEC7 DOMAIN-CONTAINING PROTEIN 3"/>
    <property type="match status" value="1"/>
</dbReference>
<dbReference type="PROSITE" id="PS50003">
    <property type="entry name" value="PH_DOMAIN"/>
    <property type="match status" value="1"/>
</dbReference>
<keyword evidence="20" id="KW-0333">Golgi apparatus</keyword>
<feature type="compositionally biased region" description="Polar residues" evidence="21">
    <location>
        <begin position="208"/>
        <end position="224"/>
    </location>
</feature>
<keyword evidence="12" id="KW-1133">Transmembrane helix</keyword>
<feature type="domain" description="PH" evidence="22">
    <location>
        <begin position="870"/>
        <end position="983"/>
    </location>
</feature>
<evidence type="ECO:0000256" key="15">
    <source>
        <dbReference type="ARBA" id="ARBA00023180"/>
    </source>
</evidence>
<evidence type="ECO:0000256" key="19">
    <source>
        <dbReference type="ARBA" id="ARBA00058658"/>
    </source>
</evidence>
<feature type="compositionally biased region" description="Polar residues" evidence="21">
    <location>
        <begin position="344"/>
        <end position="380"/>
    </location>
</feature>
<evidence type="ECO:0000256" key="1">
    <source>
        <dbReference type="ARBA" id="ARBA00004632"/>
    </source>
</evidence>
<evidence type="ECO:0000256" key="8">
    <source>
        <dbReference type="ARBA" id="ARBA00022679"/>
    </source>
</evidence>
<dbReference type="Ensembl" id="ENSCCRT00010025744.1">
    <property type="protein sequence ID" value="ENSCCRP00010023470.1"/>
    <property type="gene ID" value="ENSCCRG00010009163.1"/>
</dbReference>
<evidence type="ECO:0000256" key="10">
    <source>
        <dbReference type="ARBA" id="ARBA00022824"/>
    </source>
</evidence>
<dbReference type="EC" id="2.4.1.-" evidence="20"/>
<dbReference type="Gene3D" id="1.10.1000.11">
    <property type="entry name" value="Arf Nucleotide-binding Site Opener,domain 2"/>
    <property type="match status" value="1"/>
</dbReference>
<evidence type="ECO:0000256" key="13">
    <source>
        <dbReference type="ARBA" id="ARBA00023054"/>
    </source>
</evidence>
<evidence type="ECO:0000256" key="3">
    <source>
        <dbReference type="ARBA" id="ARBA00004922"/>
    </source>
</evidence>
<name>A0A8C1IW02_CYPCA</name>
<dbReference type="SMART" id="SM00222">
    <property type="entry name" value="Sec7"/>
    <property type="match status" value="1"/>
</dbReference>
<keyword evidence="14" id="KW-0472">Membrane</keyword>
<keyword evidence="5" id="KW-1003">Cell membrane</keyword>
<dbReference type="GO" id="GO:0032580">
    <property type="term" value="C:Golgi cisterna membrane"/>
    <property type="evidence" value="ECO:0007669"/>
    <property type="project" value="UniProtKB-SubCell"/>
</dbReference>
<evidence type="ECO:0000256" key="17">
    <source>
        <dbReference type="ARBA" id="ARBA00047273"/>
    </source>
</evidence>
<keyword evidence="7 20" id="KW-0328">Glycosyltransferase</keyword>
<dbReference type="GO" id="GO:0032012">
    <property type="term" value="P:regulation of ARF protein signal transduction"/>
    <property type="evidence" value="ECO:0007669"/>
    <property type="project" value="InterPro"/>
</dbReference>
<dbReference type="FunFam" id="1.10.1000.11:FF:000004">
    <property type="entry name" value="PH and SEC7 domain-containing protein 2"/>
    <property type="match status" value="1"/>
</dbReference>
<evidence type="ECO:0000256" key="16">
    <source>
        <dbReference type="ARBA" id="ARBA00023273"/>
    </source>
</evidence>
<feature type="compositionally biased region" description="Polar residues" evidence="21">
    <location>
        <begin position="143"/>
        <end position="160"/>
    </location>
</feature>
<evidence type="ECO:0000313" key="24">
    <source>
        <dbReference type="Ensembl" id="ENSCCRP00010023470.1"/>
    </source>
</evidence>
<dbReference type="UniPathway" id="UPA00378"/>
<dbReference type="SUPFAM" id="SSF53756">
    <property type="entry name" value="UDP-Glycosyltransferase/glycogen phosphorylase"/>
    <property type="match status" value="1"/>
</dbReference>
<dbReference type="Proteomes" id="UP000694427">
    <property type="component" value="Unplaced"/>
</dbReference>
<reference evidence="24" key="1">
    <citation type="submission" date="2025-08" db="UniProtKB">
        <authorList>
            <consortium name="Ensembl"/>
        </authorList>
    </citation>
    <scope>IDENTIFICATION</scope>
</reference>
<feature type="compositionally biased region" description="Basic and acidic residues" evidence="21">
    <location>
        <begin position="82"/>
        <end position="95"/>
    </location>
</feature>
<evidence type="ECO:0000256" key="11">
    <source>
        <dbReference type="ARBA" id="ARBA00022968"/>
    </source>
</evidence>
<sequence length="1549" mass="173428">MSQMSPSASQGSSSPPVYPKLTSAARVSFLHPGAGSDTNVRNPEIKPKLSPKPLVLPPVPVFPVITRSKPRQPHTSWVHSAKQKEEAGAQSRAKESTSFLSAVIERTSKLYGYTPALHPSSSRETPAMESADMTSHLDKDGGETSTLTAEAQSIATQTAMVPSARLRPAVPVKGEAFDRVSSSSAHAQSVAKAKYEFLFGKTEDKSSSDTVASPTQEKQESGSGLESALDDDDIDETSLFQEIDRELSNLLSGLTARSQHAAAEEDSTSGDAATSPMIPCNGQNETPLSKLDMAKQGLDLQNGRSELAGDSLLTSGLLFDSWCEALIKDPSSVMAAANELSCFSSGPSQDPRNAPTCQNKSDASSTRAAAQSVEVPSQENAGKEMEGKRAGSPSPSRTDDDPSAELVDESLEESNKILAEIPGIFSGFLEGGKLRDKPPKKLRFVESRAESLVNGEMQNGTYQSCSVKEEVTLDTQHTEATGVPQGRVLRPDHKPAENGSDRSSAAGERDTTDVFSCQFENILESERLRGTLYSSMDNLSNPVPEPSSQSAPGASFSFDIPLTPMIQQRLKDRSLFLSSDAEVLSVTTTKESGRAALEVTSSFLSVGREDAGAAPADSLNDKDPTDWLQGCLSSDAGLNDVLSDWDSDMDGVECLKDTDVLHNGSQRDQEAARRLARRLYHLEGFRRSDVAKHLGKNNDFSKMVAEEYLKFFEFTDMTLDQSLRCFLKAFSLKGESQERERVLIHFSNRYYQCNPTVITAQDGVHCLTCALMLLNTDLHGPNIGKKMTCQEFINNLDGLNGGQDFPRELLKSLYNSIKNEKLEWAVDGDELKKSLSELADKNHHSHTKSISRISSGSNPFLDIAHDPNAAVYKTGFLARKIHADMDGKKTPRGKRGWKTFYAVLKGMILYLQKDEFKPEKALSEDDLKNAISVHHALAIKAMDYEKKPNVLKLKTADWRVFLFQAQSPEEMESWIRIINSVAAMFSAPSFPAAIGSQKKFSRPLLPATTTRMSQEEQLKSHEAKLKHVSTELAEHRSYPPDKKVKAKEIDEYRLKEHYLEFEESRYEMYVKLLKEGVKELLTARDGDAALKKSQSSPSLNQESQPAAAKVKRNTSERKDYRPETPKVIEQLGQFEQNTLRQQLTHTQVQDPVIVWWSPLTGELGRLGECGHNRCFFTVNKSYHSHPHTKAFLFYGTDFSIESLPLPRHEQHQWALFHEESPKNNYKLFHEPVITLFNHTATFSRRSHLPLTTQHLEGLSALSTQTHLLPLSYKNQLRRTLAPVAYIQSDCDPPSDRDVYVQELMQHIQVDSYGQCLHNKDLPPHLRDSTAMDDQDFYQILAQYKFILAFENAVCDDYITEKLWRPLKLGVVPVYFGAPNVRMWLPDNRSAVVVNPNEPPKKLAQYLKRLDKNDREYLKYLEWKQKREISNVNLVTELKERPWGVQDIGQDSFIDAFECMVCNRVWENIHRQEKKLPSKVWRAEESHLTCPPPKLFEFAVSPSSSLRQIWRTSYEQSRREARALGLMLRRNRNFTPPDPVCIQIRWWIST</sequence>
<keyword evidence="10" id="KW-0256">Endoplasmic reticulum</keyword>
<keyword evidence="11" id="KW-0735">Signal-anchor</keyword>
<dbReference type="Pfam" id="PF00852">
    <property type="entry name" value="Glyco_transf_10"/>
    <property type="match status" value="1"/>
</dbReference>
<dbReference type="Pfam" id="PF01369">
    <property type="entry name" value="Sec7"/>
    <property type="match status" value="1"/>
</dbReference>
<feature type="region of interest" description="Disordered" evidence="21">
    <location>
        <begin position="1"/>
        <end position="20"/>
    </location>
</feature>
<evidence type="ECO:0000256" key="12">
    <source>
        <dbReference type="ARBA" id="ARBA00022989"/>
    </source>
</evidence>
<feature type="region of interest" description="Disordered" evidence="21">
    <location>
        <begin position="258"/>
        <end position="288"/>
    </location>
</feature>
<evidence type="ECO:0000256" key="6">
    <source>
        <dbReference type="ARBA" id="ARBA00022553"/>
    </source>
</evidence>
<feature type="compositionally biased region" description="Basic and acidic residues" evidence="21">
    <location>
        <begin position="1113"/>
        <end position="1124"/>
    </location>
</feature>
<evidence type="ECO:0000256" key="21">
    <source>
        <dbReference type="SAM" id="MobiDB-lite"/>
    </source>
</evidence>
<evidence type="ECO:0000259" key="22">
    <source>
        <dbReference type="PROSITE" id="PS50003"/>
    </source>
</evidence>
<dbReference type="SUPFAM" id="SSF48425">
    <property type="entry name" value="Sec7 domain"/>
    <property type="match status" value="1"/>
</dbReference>
<dbReference type="Pfam" id="PF17039">
    <property type="entry name" value="Glyco_tran_10_N"/>
    <property type="match status" value="1"/>
</dbReference>
<keyword evidence="25" id="KW-1185">Reference proteome</keyword>
<feature type="compositionally biased region" description="Basic and acidic residues" evidence="21">
    <location>
        <begin position="489"/>
        <end position="500"/>
    </location>
</feature>
<evidence type="ECO:0000256" key="7">
    <source>
        <dbReference type="ARBA" id="ARBA00022676"/>
    </source>
</evidence>
<comment type="similarity">
    <text evidence="4 20">Belongs to the glycosyltransferase 10 family.</text>
</comment>
<dbReference type="PROSITE" id="PS50190">
    <property type="entry name" value="SEC7"/>
    <property type="match status" value="1"/>
</dbReference>
<feature type="compositionally biased region" description="Low complexity" evidence="21">
    <location>
        <begin position="1"/>
        <end position="15"/>
    </location>
</feature>
<evidence type="ECO:0000313" key="25">
    <source>
        <dbReference type="Proteomes" id="UP000694427"/>
    </source>
</evidence>
<reference evidence="24" key="2">
    <citation type="submission" date="2025-09" db="UniProtKB">
        <authorList>
            <consortium name="Ensembl"/>
        </authorList>
    </citation>
    <scope>IDENTIFICATION</scope>
</reference>
<keyword evidence="8 20" id="KW-0808">Transferase</keyword>
<comment type="subcellular location">
    <subcellularLocation>
        <location evidence="1">Cell projection</location>
        <location evidence="1">Ruffle membrane</location>
    </subcellularLocation>
    <subcellularLocation>
        <location evidence="2">Endoplasmic reticulum membrane</location>
        <topology evidence="2">Single-pass type II membrane protein</topology>
    </subcellularLocation>
    <subcellularLocation>
        <location evidence="20">Golgi apparatus</location>
        <location evidence="20">Golgi stack membrane</location>
        <topology evidence="20">Single-pass type II membrane protein</topology>
    </subcellularLocation>
</comment>
<evidence type="ECO:0000256" key="14">
    <source>
        <dbReference type="ARBA" id="ARBA00023136"/>
    </source>
</evidence>
<dbReference type="FunFam" id="3.40.50.11660:FF:000002">
    <property type="entry name" value="Alpha-(1,3)-fucosyltransferase"/>
    <property type="match status" value="1"/>
</dbReference>
<dbReference type="PANTHER" id="PTHR10663">
    <property type="entry name" value="GUANYL-NUCLEOTIDE EXCHANGE FACTOR"/>
    <property type="match status" value="1"/>
</dbReference>
<feature type="compositionally biased region" description="Acidic residues" evidence="21">
    <location>
        <begin position="401"/>
        <end position="410"/>
    </location>
</feature>
<keyword evidence="9 20" id="KW-0812">Transmembrane</keyword>
<evidence type="ECO:0000256" key="9">
    <source>
        <dbReference type="ARBA" id="ARBA00022692"/>
    </source>
</evidence>
<protein>
    <recommendedName>
        <fullName evidence="20">Fucosyltransferase</fullName>
        <ecNumber evidence="20">2.4.1.-</ecNumber>
    </recommendedName>
</protein>
<comment type="catalytic activity">
    <reaction evidence="18">
        <text>L-seryl-[protein] + GDP-beta-L-fucose = 3-O-(alpha-L-fucosyl)-L-seryl-[protein] + GDP + H(+)</text>
        <dbReference type="Rhea" id="RHEA:63644"/>
        <dbReference type="Rhea" id="RHEA-COMP:9863"/>
        <dbReference type="Rhea" id="RHEA-COMP:17914"/>
        <dbReference type="ChEBI" id="CHEBI:15378"/>
        <dbReference type="ChEBI" id="CHEBI:29999"/>
        <dbReference type="ChEBI" id="CHEBI:57273"/>
        <dbReference type="ChEBI" id="CHEBI:58189"/>
        <dbReference type="ChEBI" id="CHEBI:189632"/>
        <dbReference type="EC" id="2.4.1.221"/>
    </reaction>
    <physiologicalReaction direction="left-to-right" evidence="18">
        <dbReference type="Rhea" id="RHEA:63645"/>
    </physiologicalReaction>
</comment>
<feature type="region of interest" description="Disordered" evidence="21">
    <location>
        <begin position="473"/>
        <end position="511"/>
    </location>
</feature>
<dbReference type="InterPro" id="IPR031481">
    <property type="entry name" value="Glyco_tran_10_N"/>
</dbReference>